<accession>A0A857J7D6</accession>
<sequence>MAKFELYAAEQLPQGFEFPAEIKDFAATGKHPDLGPWWFIDANSRAGKLAYSARQHDGRNLIPFAKVDDGRGDVACFDGDDLSGDPKVLMLVLDDSGRSYSFTNFSQWKAAALKDAAN</sequence>
<name>A0A857J7D6_9BURK</name>
<evidence type="ECO:0008006" key="3">
    <source>
        <dbReference type="Google" id="ProtNLM"/>
    </source>
</evidence>
<evidence type="ECO:0000313" key="2">
    <source>
        <dbReference type="Proteomes" id="UP000464787"/>
    </source>
</evidence>
<dbReference type="AlphaFoldDB" id="A0A857J7D6"/>
<dbReference type="InterPro" id="IPR037883">
    <property type="entry name" value="Knr4/Smi1-like_sf"/>
</dbReference>
<organism evidence="1 2">
    <name type="scientific">Xylophilus rhododendri</name>
    <dbReference type="NCBI Taxonomy" id="2697032"/>
    <lineage>
        <taxon>Bacteria</taxon>
        <taxon>Pseudomonadati</taxon>
        <taxon>Pseudomonadota</taxon>
        <taxon>Betaproteobacteria</taxon>
        <taxon>Burkholderiales</taxon>
        <taxon>Xylophilus</taxon>
    </lineage>
</organism>
<reference evidence="1 2" key="1">
    <citation type="submission" date="2020-01" db="EMBL/GenBank/DDBJ databases">
        <title>Genome sequencing of strain KACC 21265.</title>
        <authorList>
            <person name="Heo J."/>
            <person name="Kim S.-J."/>
            <person name="Kim J.-S."/>
            <person name="Hong S.-B."/>
            <person name="Kwon S.-W."/>
        </authorList>
    </citation>
    <scope>NUCLEOTIDE SEQUENCE [LARGE SCALE GENOMIC DNA]</scope>
    <source>
        <strain evidence="1 2">KACC 21265</strain>
    </source>
</reference>
<gene>
    <name evidence="1" type="ORF">GT347_14915</name>
</gene>
<evidence type="ECO:0000313" key="1">
    <source>
        <dbReference type="EMBL" id="QHI99153.1"/>
    </source>
</evidence>
<dbReference type="KEGG" id="xyk:GT347_14915"/>
<keyword evidence="2" id="KW-1185">Reference proteome</keyword>
<dbReference type="SUPFAM" id="SSF160631">
    <property type="entry name" value="SMI1/KNR4-like"/>
    <property type="match status" value="1"/>
</dbReference>
<dbReference type="RefSeq" id="WP_160552934.1">
    <property type="nucleotide sequence ID" value="NZ_CP047650.1"/>
</dbReference>
<dbReference type="EMBL" id="CP047650">
    <property type="protein sequence ID" value="QHI99153.1"/>
    <property type="molecule type" value="Genomic_DNA"/>
</dbReference>
<protein>
    <recommendedName>
        <fullName evidence="3">SMI1/KNR4 family protein</fullName>
    </recommendedName>
</protein>
<dbReference type="Proteomes" id="UP000464787">
    <property type="component" value="Chromosome"/>
</dbReference>
<proteinExistence type="predicted"/>